<comment type="similarity">
    <text evidence="6">Belongs to the long (4 C-C) scorpion toxin superfamily. Sodium channel inhibitor family. Alpha subfamily.</text>
</comment>
<dbReference type="FunFam" id="3.30.30.10:FF:000002">
    <property type="entry name" value="Alpha-like toxin BmK-M1"/>
    <property type="match status" value="1"/>
</dbReference>
<protein>
    <submittedName>
        <fullName evidence="9">Venom toxin meuNa32</fullName>
    </submittedName>
</protein>
<keyword evidence="2" id="KW-0964">Secreted</keyword>
<comment type="subcellular location">
    <subcellularLocation>
        <location evidence="1">Secreted</location>
    </subcellularLocation>
</comment>
<proteinExistence type="evidence at transcript level"/>
<sequence length="87" mass="9773">MNYLILISFALLVITGVESARDAYIAQNYNCVYFCLNPWSSYCDDLCTKNGAKSGYCQIFGKYGNACWCIDLPDKVPIRIPGKCHFA</sequence>
<evidence type="ECO:0000256" key="2">
    <source>
        <dbReference type="ARBA" id="ARBA00022525"/>
    </source>
</evidence>
<evidence type="ECO:0000256" key="4">
    <source>
        <dbReference type="ARBA" id="ARBA00022910"/>
    </source>
</evidence>
<evidence type="ECO:0000259" key="8">
    <source>
        <dbReference type="PROSITE" id="PS51863"/>
    </source>
</evidence>
<dbReference type="CDD" id="cd23106">
    <property type="entry name" value="neurotoxins_LC_scorpion"/>
    <property type="match status" value="1"/>
</dbReference>
<dbReference type="InterPro" id="IPR036574">
    <property type="entry name" value="Scorpion_toxin-like_sf"/>
</dbReference>
<feature type="domain" description="LCN-type CS-alpha/beta" evidence="8">
    <location>
        <begin position="21"/>
        <end position="85"/>
    </location>
</feature>
<dbReference type="SMART" id="SM00505">
    <property type="entry name" value="Knot1"/>
    <property type="match status" value="1"/>
</dbReference>
<evidence type="ECO:0000313" key="9">
    <source>
        <dbReference type="EMBL" id="AMX81485.1"/>
    </source>
</evidence>
<evidence type="ECO:0000256" key="3">
    <source>
        <dbReference type="ARBA" id="ARBA00022872"/>
    </source>
</evidence>
<dbReference type="Gene3D" id="3.30.30.10">
    <property type="entry name" value="Knottin, scorpion toxin-like"/>
    <property type="match status" value="1"/>
</dbReference>
<dbReference type="GO" id="GO:0005576">
    <property type="term" value="C:extracellular region"/>
    <property type="evidence" value="ECO:0007669"/>
    <property type="project" value="UniProtKB-SubCell"/>
</dbReference>
<dbReference type="InterPro" id="IPR003614">
    <property type="entry name" value="Knottins"/>
</dbReference>
<dbReference type="AlphaFoldDB" id="A0A146CJ90"/>
<evidence type="ECO:0000256" key="1">
    <source>
        <dbReference type="ARBA" id="ARBA00004613"/>
    </source>
</evidence>
<feature type="chain" id="PRO_5007523401" evidence="7">
    <location>
        <begin position="20"/>
        <end position="87"/>
    </location>
</feature>
<keyword evidence="4" id="KW-0738">Voltage-gated sodium channel impairing toxin</keyword>
<evidence type="ECO:0000256" key="6">
    <source>
        <dbReference type="ARBA" id="ARBA00061034"/>
    </source>
</evidence>
<evidence type="ECO:0000256" key="5">
    <source>
        <dbReference type="ARBA" id="ARBA00023157"/>
    </source>
</evidence>
<keyword evidence="3" id="KW-0872">Ion channel impairing toxin</keyword>
<keyword evidence="7" id="KW-0732">Signal</keyword>
<name>A0A146CJ90_MESEU</name>
<dbReference type="InterPro" id="IPR044062">
    <property type="entry name" value="LCN-type_CS_alpha_beta_dom"/>
</dbReference>
<dbReference type="PRINTS" id="PR00285">
    <property type="entry name" value="SCORPNTOXIN"/>
</dbReference>
<dbReference type="InterPro" id="IPR002061">
    <property type="entry name" value="Scorpion_toxinL/defensin"/>
</dbReference>
<accession>A0A146CJ90</accession>
<feature type="signal peptide" evidence="7">
    <location>
        <begin position="1"/>
        <end position="19"/>
    </location>
</feature>
<dbReference type="GO" id="GO:0019871">
    <property type="term" value="F:sodium channel inhibitor activity"/>
    <property type="evidence" value="ECO:0007669"/>
    <property type="project" value="InterPro"/>
</dbReference>
<dbReference type="GO" id="GO:0006952">
    <property type="term" value="P:defense response"/>
    <property type="evidence" value="ECO:0007669"/>
    <property type="project" value="InterPro"/>
</dbReference>
<reference evidence="9" key="1">
    <citation type="submission" date="2016-01" db="EMBL/GenBank/DDBJ databases">
        <title>Toxin of Iranian Mesobuthus eupeus.</title>
        <authorList>
            <person name="Baradaran M."/>
            <person name="Jalali A."/>
            <person name="Galehdari H."/>
            <person name="Naderi Soorki M."/>
        </authorList>
    </citation>
    <scope>NUCLEOTIDE SEQUENCE</scope>
    <source>
        <tissue evidence="9">Venom gland</tissue>
    </source>
</reference>
<keyword evidence="5" id="KW-1015">Disulfide bond</keyword>
<evidence type="ECO:0000256" key="7">
    <source>
        <dbReference type="SAM" id="SignalP"/>
    </source>
</evidence>
<keyword evidence="4" id="KW-0800">Toxin</keyword>
<dbReference type="Pfam" id="PF00537">
    <property type="entry name" value="Toxin_3"/>
    <property type="match status" value="1"/>
</dbReference>
<organism evidence="9">
    <name type="scientific">Mesobuthus eupeus</name>
    <name type="common">Lesser Asian scorpion</name>
    <name type="synonym">Buthus eupeus</name>
    <dbReference type="NCBI Taxonomy" id="34648"/>
    <lineage>
        <taxon>Eukaryota</taxon>
        <taxon>Metazoa</taxon>
        <taxon>Ecdysozoa</taxon>
        <taxon>Arthropoda</taxon>
        <taxon>Chelicerata</taxon>
        <taxon>Arachnida</taxon>
        <taxon>Scorpiones</taxon>
        <taxon>Buthida</taxon>
        <taxon>Buthoidea</taxon>
        <taxon>Buthidae</taxon>
        <taxon>Mesobuthus</taxon>
    </lineage>
</organism>
<dbReference type="SUPFAM" id="SSF57095">
    <property type="entry name" value="Scorpion toxin-like"/>
    <property type="match status" value="1"/>
</dbReference>
<dbReference type="PROSITE" id="PS51863">
    <property type="entry name" value="LCN_CSAB"/>
    <property type="match status" value="1"/>
</dbReference>
<dbReference type="InterPro" id="IPR018218">
    <property type="entry name" value="Scorpion_toxinL"/>
</dbReference>
<dbReference type="EMBL" id="KU513855">
    <property type="protein sequence ID" value="AMX81485.1"/>
    <property type="molecule type" value="mRNA"/>
</dbReference>
<dbReference type="GO" id="GO:0090729">
    <property type="term" value="F:toxin activity"/>
    <property type="evidence" value="ECO:0007669"/>
    <property type="project" value="InterPro"/>
</dbReference>